<dbReference type="InterPro" id="IPR048320">
    <property type="entry name" value="COG3_N"/>
</dbReference>
<feature type="domain" description="Conserved oligomeric Golgi complex subunit 3 N-terminal" evidence="10">
    <location>
        <begin position="159"/>
        <end position="303"/>
    </location>
</feature>
<dbReference type="AlphaFoldDB" id="A0AAD5RL58"/>
<dbReference type="GO" id="GO:0006891">
    <property type="term" value="P:intra-Golgi vesicle-mediated transport"/>
    <property type="evidence" value="ECO:0007669"/>
    <property type="project" value="TreeGrafter"/>
</dbReference>
<accession>A0AAD5RL58</accession>
<evidence type="ECO:0000256" key="3">
    <source>
        <dbReference type="ARBA" id="ARBA00020976"/>
    </source>
</evidence>
<evidence type="ECO:0000256" key="9">
    <source>
        <dbReference type="SAM" id="MobiDB-lite"/>
    </source>
</evidence>
<dbReference type="PANTHER" id="PTHR13302:SF8">
    <property type="entry name" value="CONSERVED OLIGOMERIC GOLGI COMPLEX SUBUNIT 3"/>
    <property type="match status" value="1"/>
</dbReference>
<evidence type="ECO:0000313" key="13">
    <source>
        <dbReference type="Proteomes" id="UP001201980"/>
    </source>
</evidence>
<proteinExistence type="inferred from homology"/>
<name>A0AAD5RL58_9PEZI</name>
<dbReference type="Proteomes" id="UP001201980">
    <property type="component" value="Unassembled WGS sequence"/>
</dbReference>
<dbReference type="Pfam" id="PF20671">
    <property type="entry name" value="COG3_C"/>
    <property type="match status" value="1"/>
</dbReference>
<dbReference type="GO" id="GO:0006886">
    <property type="term" value="P:intracellular protein transport"/>
    <property type="evidence" value="ECO:0007669"/>
    <property type="project" value="InterPro"/>
</dbReference>
<dbReference type="GO" id="GO:0005801">
    <property type="term" value="C:cis-Golgi network"/>
    <property type="evidence" value="ECO:0007669"/>
    <property type="project" value="InterPro"/>
</dbReference>
<evidence type="ECO:0000256" key="1">
    <source>
        <dbReference type="ARBA" id="ARBA00004395"/>
    </source>
</evidence>
<dbReference type="GO" id="GO:0017119">
    <property type="term" value="C:Golgi transport complex"/>
    <property type="evidence" value="ECO:0007669"/>
    <property type="project" value="TreeGrafter"/>
</dbReference>
<reference evidence="12" key="1">
    <citation type="submission" date="2022-07" db="EMBL/GenBank/DDBJ databases">
        <title>Draft genome sequence of Zalerion maritima ATCC 34329, a (micro)plastics degrading marine fungus.</title>
        <authorList>
            <person name="Paco A."/>
            <person name="Goncalves M.F.M."/>
            <person name="Rocha-Santos T.A.P."/>
            <person name="Alves A."/>
        </authorList>
    </citation>
    <scope>NUCLEOTIDE SEQUENCE</scope>
    <source>
        <strain evidence="12">ATCC 34329</strain>
    </source>
</reference>
<feature type="domain" description="Conserved oligomeric Golgi complex subunit 3 C-terminal" evidence="11">
    <location>
        <begin position="323"/>
        <end position="651"/>
    </location>
</feature>
<organism evidence="12 13">
    <name type="scientific">Zalerion maritima</name>
    <dbReference type="NCBI Taxonomy" id="339359"/>
    <lineage>
        <taxon>Eukaryota</taxon>
        <taxon>Fungi</taxon>
        <taxon>Dikarya</taxon>
        <taxon>Ascomycota</taxon>
        <taxon>Pezizomycotina</taxon>
        <taxon>Sordariomycetes</taxon>
        <taxon>Lulworthiomycetidae</taxon>
        <taxon>Lulworthiales</taxon>
        <taxon>Lulworthiaceae</taxon>
        <taxon>Zalerion</taxon>
    </lineage>
</organism>
<evidence type="ECO:0000256" key="2">
    <source>
        <dbReference type="ARBA" id="ARBA00009936"/>
    </source>
</evidence>
<dbReference type="GO" id="GO:0006914">
    <property type="term" value="P:autophagy"/>
    <property type="evidence" value="ECO:0007669"/>
    <property type="project" value="TreeGrafter"/>
</dbReference>
<dbReference type="InterPro" id="IPR007265">
    <property type="entry name" value="COG_su3"/>
</dbReference>
<sequence>MYEDSWYSFVPESTKKAPASSSSGGHKRRPSLLQQPNGPSEPIKPLDELLEKPEEDEGPAVAEVLQRSKSCSNLRGLEGTRQKKEIFKVGLAKKDKTWEALQICGHESRPNVLPERPWDALDDQLAESSIEEYTYRHPQPFYRSNSEGNADTSLFPRLYMDQLTLTQRHLDSLISGTNDSLKILASLSDSFRVVEEQTSTFQAQCQDLLSEQKRLQKVADDVGTDLHYYAYLDTVARRLNAPGATRLAEDEGFSEILDNLDQCVEFMQSNPEYRDSESYQARYQSLLTKALHLLETAFSSTLEKVSSDLAGQIASTTSDSARHALAYGRFSDLLLESSRSLIPNLHRTFRRVYHEYGAPSPLQNINRDMYLDTAQNLVNSLLSVRDRDLKPIVVHDLESLKAEATRTSPETATRNFLKQSFERAWNEFGLFKKIFGVEPHFNNDPEAAFQLLKSHQRQLVNIGNLGPMASQTQQVLQTAGLNGICVVVGWLTDEYLMIDPADEDEDAMSEFGVVCQELTARLLSENLWSFTDAAFEAEIAKMARAPVVADATLLKPQGNAYPMITKAVELLSLFDGCMPKERCQKSSPIIFRLIQTSISALQKAESRLRSQFNPRAPSSAAHSTDPDLFMVKNLLVLKNSLVSLEIGDARDSAGGAAQGGMLGGLSGSSLQHFGQIWDALTPATTNLIGWVGSFLPGWKRRDSSASFNSAAPPLVRPGSSASSMSHGHGHGHGHGHAAGWIGAGASGGHTHQQDASEILDELLRKSIIAFTQRWGQKMHEARVSGGKKGSGVGGPAQVGLEKELDQVLGVVFSTQPEVSAKLKEAIDDSVKALATGKGTFTGTVAASTAK</sequence>
<comment type="similarity">
    <text evidence="2">Belongs to the COG3 family.</text>
</comment>
<comment type="caution">
    <text evidence="12">The sequence shown here is derived from an EMBL/GenBank/DDBJ whole genome shotgun (WGS) entry which is preliminary data.</text>
</comment>
<evidence type="ECO:0000256" key="5">
    <source>
        <dbReference type="ARBA" id="ARBA00022927"/>
    </source>
</evidence>
<evidence type="ECO:0000256" key="4">
    <source>
        <dbReference type="ARBA" id="ARBA00022448"/>
    </source>
</evidence>
<keyword evidence="4" id="KW-0813">Transport</keyword>
<keyword evidence="13" id="KW-1185">Reference proteome</keyword>
<comment type="subcellular location">
    <subcellularLocation>
        <location evidence="1">Golgi apparatus membrane</location>
        <topology evidence="1">Peripheral membrane protein</topology>
    </subcellularLocation>
</comment>
<evidence type="ECO:0000259" key="10">
    <source>
        <dbReference type="Pfam" id="PF04136"/>
    </source>
</evidence>
<gene>
    <name evidence="12" type="ORF">MKZ38_005064</name>
</gene>
<keyword evidence="5" id="KW-0653">Protein transport</keyword>
<evidence type="ECO:0000313" key="12">
    <source>
        <dbReference type="EMBL" id="KAJ2896965.1"/>
    </source>
</evidence>
<dbReference type="InterPro" id="IPR048685">
    <property type="entry name" value="COG3_C"/>
</dbReference>
<feature type="region of interest" description="Disordered" evidence="9">
    <location>
        <begin position="706"/>
        <end position="753"/>
    </location>
</feature>
<keyword evidence="7" id="KW-0472">Membrane</keyword>
<dbReference type="GO" id="GO:0000139">
    <property type="term" value="C:Golgi membrane"/>
    <property type="evidence" value="ECO:0007669"/>
    <property type="project" value="UniProtKB-SubCell"/>
</dbReference>
<evidence type="ECO:0000256" key="6">
    <source>
        <dbReference type="ARBA" id="ARBA00023034"/>
    </source>
</evidence>
<protein>
    <recommendedName>
        <fullName evidence="3">Conserved oligomeric Golgi complex subunit 3</fullName>
    </recommendedName>
    <alternativeName>
        <fullName evidence="8">Component of oligomeric Golgi complex 3</fullName>
    </alternativeName>
</protein>
<dbReference type="Pfam" id="PF04136">
    <property type="entry name" value="COG3_N"/>
    <property type="match status" value="1"/>
</dbReference>
<evidence type="ECO:0000259" key="11">
    <source>
        <dbReference type="Pfam" id="PF20671"/>
    </source>
</evidence>
<evidence type="ECO:0000256" key="7">
    <source>
        <dbReference type="ARBA" id="ARBA00023136"/>
    </source>
</evidence>
<evidence type="ECO:0000256" key="8">
    <source>
        <dbReference type="ARBA" id="ARBA00031339"/>
    </source>
</evidence>
<feature type="region of interest" description="Disordered" evidence="9">
    <location>
        <begin position="1"/>
        <end position="59"/>
    </location>
</feature>
<dbReference type="EMBL" id="JAKWBI020000302">
    <property type="protein sequence ID" value="KAJ2896965.1"/>
    <property type="molecule type" value="Genomic_DNA"/>
</dbReference>
<dbReference type="PANTHER" id="PTHR13302">
    <property type="entry name" value="CONSERVED OLIGOMERIC GOLGI COMPLEX COMPONENT 3"/>
    <property type="match status" value="1"/>
</dbReference>
<dbReference type="GO" id="GO:0007030">
    <property type="term" value="P:Golgi organization"/>
    <property type="evidence" value="ECO:0007669"/>
    <property type="project" value="TreeGrafter"/>
</dbReference>
<keyword evidence="6" id="KW-0333">Golgi apparatus</keyword>